<evidence type="ECO:0008006" key="3">
    <source>
        <dbReference type="Google" id="ProtNLM"/>
    </source>
</evidence>
<gene>
    <name evidence="1" type="ORF">Acy02nite_25920</name>
</gene>
<dbReference type="AlphaFoldDB" id="A0A919IGE8"/>
<comment type="caution">
    <text evidence="1">The sequence shown here is derived from an EMBL/GenBank/DDBJ whole genome shotgun (WGS) entry which is preliminary data.</text>
</comment>
<dbReference type="InterPro" id="IPR004830">
    <property type="entry name" value="LRR_variant"/>
</dbReference>
<dbReference type="SUPFAM" id="SSF48371">
    <property type="entry name" value="ARM repeat"/>
    <property type="match status" value="2"/>
</dbReference>
<dbReference type="RefSeq" id="WP_203740214.1">
    <property type="nucleotide sequence ID" value="NZ_BAAAUC010000048.1"/>
</dbReference>
<sequence>MTDKKTYAETFDRNAVTWRTGTRTNGGGNCVEVTDRVATRLAADPSKTIRLAVAGRSDLPGTVLITLASDDDRNVREAVATNPRAPRETLLRLVSDPHRHVRWAVAHNPACDEHVQRAICASPDEDLRYQLIYRKDLAPDVAAALASDSSVNVRGEFAMETIDPAALATLSTDSVAKVRAGAAMNTRTTAEQRRVLAGDPSALVRSALVRTVTLEEEDLQRLVRDRSVEVRWWMAAALLTPPHIRDVLREDPDPSVRQQAEDPSY</sequence>
<organism evidence="1 2">
    <name type="scientific">Actinoplanes cyaneus</name>
    <dbReference type="NCBI Taxonomy" id="52696"/>
    <lineage>
        <taxon>Bacteria</taxon>
        <taxon>Bacillati</taxon>
        <taxon>Actinomycetota</taxon>
        <taxon>Actinomycetes</taxon>
        <taxon>Micromonosporales</taxon>
        <taxon>Micromonosporaceae</taxon>
        <taxon>Actinoplanes</taxon>
    </lineage>
</organism>
<dbReference type="Proteomes" id="UP000619479">
    <property type="component" value="Unassembled WGS sequence"/>
</dbReference>
<dbReference type="Pfam" id="PF01816">
    <property type="entry name" value="LRV"/>
    <property type="match status" value="1"/>
</dbReference>
<dbReference type="InterPro" id="IPR011989">
    <property type="entry name" value="ARM-like"/>
</dbReference>
<dbReference type="EMBL" id="BOMH01000018">
    <property type="protein sequence ID" value="GID64711.1"/>
    <property type="molecule type" value="Genomic_DNA"/>
</dbReference>
<dbReference type="Gene3D" id="1.25.10.10">
    <property type="entry name" value="Leucine-rich Repeat Variant"/>
    <property type="match status" value="1"/>
</dbReference>
<name>A0A919IGE8_9ACTN</name>
<accession>A0A919IGE8</accession>
<protein>
    <recommendedName>
        <fullName evidence="3">DUF397 domain-containing protein</fullName>
    </recommendedName>
</protein>
<reference evidence="1" key="1">
    <citation type="submission" date="2021-01" db="EMBL/GenBank/DDBJ databases">
        <title>Whole genome shotgun sequence of Actinoplanes cyaneus NBRC 14990.</title>
        <authorList>
            <person name="Komaki H."/>
            <person name="Tamura T."/>
        </authorList>
    </citation>
    <scope>NUCLEOTIDE SEQUENCE</scope>
    <source>
        <strain evidence="1">NBRC 14990</strain>
    </source>
</reference>
<proteinExistence type="predicted"/>
<evidence type="ECO:0000313" key="1">
    <source>
        <dbReference type="EMBL" id="GID64711.1"/>
    </source>
</evidence>
<evidence type="ECO:0000313" key="2">
    <source>
        <dbReference type="Proteomes" id="UP000619479"/>
    </source>
</evidence>
<dbReference type="InterPro" id="IPR016024">
    <property type="entry name" value="ARM-type_fold"/>
</dbReference>
<keyword evidence="2" id="KW-1185">Reference proteome</keyword>